<evidence type="ECO:0000313" key="2">
    <source>
        <dbReference type="Proteomes" id="UP000680304"/>
    </source>
</evidence>
<sequence length="215" mass="23460">MAYKPGDKSLSYMRQVLYRSEKSTIGSRLITPITDSPPTITLGERNGVSQITNSVHITAANPSTGVLNPVYRYVGDPQRAGTSYPDNGYVKNTAVTTTNSNGSLIVEFVHYGAAFEIYEKGQGGKYRLAIDEGDGYKYVTEDAQSMAPADGGTYNRLIDFGSAKSRGVRLEISNAFSGASGLGRTIRFIRRQYCRVLARSLSVIPSQRADRPARQ</sequence>
<accession>A0ABQ4N6A6</accession>
<organism evidence="1 2">
    <name type="scientific">Paenibacillus cisolokensis</name>
    <dbReference type="NCBI Taxonomy" id="1658519"/>
    <lineage>
        <taxon>Bacteria</taxon>
        <taxon>Bacillati</taxon>
        <taxon>Bacillota</taxon>
        <taxon>Bacilli</taxon>
        <taxon>Bacillales</taxon>
        <taxon>Paenibacillaceae</taxon>
        <taxon>Paenibacillus</taxon>
    </lineage>
</organism>
<reference evidence="1 2" key="1">
    <citation type="submission" date="2021-04" db="EMBL/GenBank/DDBJ databases">
        <title>Draft genome sequence of Paenibacillus cisolokensis, LC2-13A.</title>
        <authorList>
            <person name="Uke A."/>
            <person name="Chhe C."/>
            <person name="Baramee S."/>
            <person name="Kosugi A."/>
        </authorList>
    </citation>
    <scope>NUCLEOTIDE SEQUENCE [LARGE SCALE GENOMIC DNA]</scope>
    <source>
        <strain evidence="1 2">LC2-13A</strain>
    </source>
</reference>
<evidence type="ECO:0000313" key="1">
    <source>
        <dbReference type="EMBL" id="GIQ63707.1"/>
    </source>
</evidence>
<proteinExistence type="predicted"/>
<dbReference type="EMBL" id="BOVJ01000068">
    <property type="protein sequence ID" value="GIQ63707.1"/>
    <property type="molecule type" value="Genomic_DNA"/>
</dbReference>
<comment type="caution">
    <text evidence="1">The sequence shown here is derived from an EMBL/GenBank/DDBJ whole genome shotgun (WGS) entry which is preliminary data.</text>
</comment>
<dbReference type="Proteomes" id="UP000680304">
    <property type="component" value="Unassembled WGS sequence"/>
</dbReference>
<dbReference type="RefSeq" id="WP_213528786.1">
    <property type="nucleotide sequence ID" value="NZ_BOVJ01000068.1"/>
</dbReference>
<name>A0ABQ4N6A6_9BACL</name>
<keyword evidence="2" id="KW-1185">Reference proteome</keyword>
<gene>
    <name evidence="1" type="ORF">PACILC2_22750</name>
</gene>
<protein>
    <submittedName>
        <fullName evidence="1">Uncharacterized protein</fullName>
    </submittedName>
</protein>